<accession>A0A7M5X6D3</accession>
<evidence type="ECO:0000256" key="5">
    <source>
        <dbReference type="ARBA" id="ARBA00022771"/>
    </source>
</evidence>
<dbReference type="Pfam" id="PF02176">
    <property type="entry name" value="zf-TRAF"/>
    <property type="match status" value="2"/>
</dbReference>
<organism evidence="11 12">
    <name type="scientific">Clytia hemisphaerica</name>
    <dbReference type="NCBI Taxonomy" id="252671"/>
    <lineage>
        <taxon>Eukaryota</taxon>
        <taxon>Metazoa</taxon>
        <taxon>Cnidaria</taxon>
        <taxon>Hydrozoa</taxon>
        <taxon>Hydroidolina</taxon>
        <taxon>Leptothecata</taxon>
        <taxon>Obeliida</taxon>
        <taxon>Clytiidae</taxon>
        <taxon>Clytia</taxon>
    </lineage>
</organism>
<dbReference type="AlphaFoldDB" id="A0A7M5X6D3"/>
<dbReference type="PANTHER" id="PTHR10131:SF94">
    <property type="entry name" value="TNF RECEPTOR-ASSOCIATED FACTOR 4"/>
    <property type="match status" value="1"/>
</dbReference>
<proteinExistence type="predicted"/>
<feature type="domain" description="TRAF-type" evidence="10">
    <location>
        <begin position="160"/>
        <end position="213"/>
    </location>
</feature>
<keyword evidence="4" id="KW-0677">Repeat</keyword>
<dbReference type="PROSITE" id="PS50145">
    <property type="entry name" value="ZF_TRAF"/>
    <property type="match status" value="2"/>
</dbReference>
<name>A0A7M5X6D3_9CNID</name>
<dbReference type="InterPro" id="IPR008974">
    <property type="entry name" value="TRAF-like"/>
</dbReference>
<dbReference type="GO" id="GO:0043122">
    <property type="term" value="P:regulation of canonical NF-kappaB signal transduction"/>
    <property type="evidence" value="ECO:0007669"/>
    <property type="project" value="TreeGrafter"/>
</dbReference>
<evidence type="ECO:0000259" key="10">
    <source>
        <dbReference type="PROSITE" id="PS50145"/>
    </source>
</evidence>
<evidence type="ECO:0000313" key="12">
    <source>
        <dbReference type="Proteomes" id="UP000594262"/>
    </source>
</evidence>
<feature type="zinc finger region" description="TRAF-type" evidence="7">
    <location>
        <begin position="104"/>
        <end position="149"/>
    </location>
</feature>
<dbReference type="InterPro" id="IPR001841">
    <property type="entry name" value="Znf_RING"/>
</dbReference>
<dbReference type="InterPro" id="IPR001293">
    <property type="entry name" value="Znf_TRAF"/>
</dbReference>
<keyword evidence="2" id="KW-0963">Cytoplasm</keyword>
<dbReference type="InterPro" id="IPR013083">
    <property type="entry name" value="Znf_RING/FYVE/PHD"/>
</dbReference>
<sequence>MTEKGGYDVKFVGVEPLNVTCSICLFTLREPMQAEECGHRFCKSCVEELPNGQNGNPLCPEDRSEMILFRDKGRQREILQNIVYCSYFDDGCGWTKELNHFEDHINVECQFVPIKCQNIGCMDNIQRRYLSKHCDEECLYRIITCRFCTITYAFHLEKDHVGFCTEFPICCENCSEGDIPRSKMETHISEECTKVPHPCQYSSLGCEAKFTAEDSSKHTSEASEYHLSLAINKIKVQNDEIQSLKVVQEDIMDRLKRIEDNYKPPIVSPKILSDEHIWKIYQFSKKLEKAQRDIGFSLTRRFYTSQGHKIKIKFFPNGDDCFDDYAAILFSTETGSFDDTLRWPMKAKIEFCTINADWEWEFSGSIDTRSGAGKSFHKPPHYCEGYGDQQFMEIDYFPTDYNDCLALKIKVIY</sequence>
<evidence type="ECO:0000256" key="6">
    <source>
        <dbReference type="ARBA" id="ARBA00022833"/>
    </source>
</evidence>
<dbReference type="Gene3D" id="3.30.40.10">
    <property type="entry name" value="Zinc/RING finger domain, C3HC4 (zinc finger)"/>
    <property type="match status" value="3"/>
</dbReference>
<keyword evidence="6 7" id="KW-0862">Zinc</keyword>
<reference evidence="11" key="1">
    <citation type="submission" date="2021-01" db="UniProtKB">
        <authorList>
            <consortium name="EnsemblMetazoa"/>
        </authorList>
    </citation>
    <scope>IDENTIFICATION</scope>
</reference>
<feature type="domain" description="RING-type" evidence="8">
    <location>
        <begin position="21"/>
        <end position="63"/>
    </location>
</feature>
<evidence type="ECO:0000256" key="1">
    <source>
        <dbReference type="ARBA" id="ARBA00004496"/>
    </source>
</evidence>
<comment type="subcellular location">
    <subcellularLocation>
        <location evidence="1">Cytoplasm</location>
    </subcellularLocation>
</comment>
<dbReference type="Pfam" id="PF00097">
    <property type="entry name" value="zf-C3HC4"/>
    <property type="match status" value="1"/>
</dbReference>
<dbReference type="Proteomes" id="UP000594262">
    <property type="component" value="Unplaced"/>
</dbReference>
<dbReference type="SUPFAM" id="SSF49599">
    <property type="entry name" value="TRAF domain-like"/>
    <property type="match status" value="2"/>
</dbReference>
<keyword evidence="5 7" id="KW-0863">Zinc-finger</keyword>
<dbReference type="GO" id="GO:0005737">
    <property type="term" value="C:cytoplasm"/>
    <property type="evidence" value="ECO:0007669"/>
    <property type="project" value="UniProtKB-SubCell"/>
</dbReference>
<keyword evidence="3 7" id="KW-0479">Metal-binding</keyword>
<dbReference type="PROSITE" id="PS00518">
    <property type="entry name" value="ZF_RING_1"/>
    <property type="match status" value="1"/>
</dbReference>
<evidence type="ECO:0000256" key="7">
    <source>
        <dbReference type="PROSITE-ProRule" id="PRU00207"/>
    </source>
</evidence>
<dbReference type="InterPro" id="IPR017907">
    <property type="entry name" value="Znf_RING_CS"/>
</dbReference>
<evidence type="ECO:0000313" key="11">
    <source>
        <dbReference type="EnsemblMetazoa" id="CLYHEMP018149.1"/>
    </source>
</evidence>
<feature type="domain" description="TRAF-type" evidence="10">
    <location>
        <begin position="104"/>
        <end position="149"/>
    </location>
</feature>
<keyword evidence="12" id="KW-1185">Reference proteome</keyword>
<evidence type="ECO:0000259" key="8">
    <source>
        <dbReference type="PROSITE" id="PS50089"/>
    </source>
</evidence>
<dbReference type="PANTHER" id="PTHR10131">
    <property type="entry name" value="TNF RECEPTOR ASSOCIATED FACTOR"/>
    <property type="match status" value="1"/>
</dbReference>
<dbReference type="Pfam" id="PF22486">
    <property type="entry name" value="MATH_2"/>
    <property type="match status" value="1"/>
</dbReference>
<dbReference type="SMART" id="SM00184">
    <property type="entry name" value="RING"/>
    <property type="match status" value="1"/>
</dbReference>
<evidence type="ECO:0000256" key="4">
    <source>
        <dbReference type="ARBA" id="ARBA00022737"/>
    </source>
</evidence>
<dbReference type="InterPro" id="IPR018957">
    <property type="entry name" value="Znf_C3HC4_RING-type"/>
</dbReference>
<dbReference type="EnsemblMetazoa" id="CLYHEMT018149.1">
    <property type="protein sequence ID" value="CLYHEMP018149.1"/>
    <property type="gene ID" value="CLYHEMG018149"/>
</dbReference>
<evidence type="ECO:0000256" key="2">
    <source>
        <dbReference type="ARBA" id="ARBA00022490"/>
    </source>
</evidence>
<dbReference type="GO" id="GO:0008270">
    <property type="term" value="F:zinc ion binding"/>
    <property type="evidence" value="ECO:0007669"/>
    <property type="project" value="UniProtKB-KW"/>
</dbReference>
<dbReference type="Gene3D" id="2.60.210.10">
    <property type="entry name" value="Apoptosis, Tumor Necrosis Factor Receptor Associated Protein 2, Chain A"/>
    <property type="match status" value="1"/>
</dbReference>
<dbReference type="OrthoDB" id="9049620at2759"/>
<evidence type="ECO:0000259" key="9">
    <source>
        <dbReference type="PROSITE" id="PS50144"/>
    </source>
</evidence>
<dbReference type="SUPFAM" id="SSF57850">
    <property type="entry name" value="RING/U-box"/>
    <property type="match status" value="1"/>
</dbReference>
<dbReference type="PROSITE" id="PS50089">
    <property type="entry name" value="ZF_RING_2"/>
    <property type="match status" value="1"/>
</dbReference>
<feature type="zinc finger region" description="TRAF-type" evidence="7">
    <location>
        <begin position="160"/>
        <end position="213"/>
    </location>
</feature>
<protein>
    <submittedName>
        <fullName evidence="11">Uncharacterized protein</fullName>
    </submittedName>
</protein>
<dbReference type="InterPro" id="IPR002083">
    <property type="entry name" value="MATH/TRAF_dom"/>
</dbReference>
<evidence type="ECO:0000256" key="3">
    <source>
        <dbReference type="ARBA" id="ARBA00022723"/>
    </source>
</evidence>
<feature type="domain" description="MATH" evidence="9">
    <location>
        <begin position="273"/>
        <end position="411"/>
    </location>
</feature>
<dbReference type="PROSITE" id="PS50144">
    <property type="entry name" value="MATH"/>
    <property type="match status" value="1"/>
</dbReference>